<dbReference type="Proteomes" id="UP000306102">
    <property type="component" value="Unassembled WGS sequence"/>
</dbReference>
<comment type="cofactor">
    <cofactor evidence="1">
        <name>Fe(2+)</name>
        <dbReference type="ChEBI" id="CHEBI:29033"/>
    </cofactor>
</comment>
<reference evidence="7 8" key="1">
    <citation type="journal article" date="2018" name="Proc. Natl. Acad. Sci. U.S.A.">
        <title>Draft genome sequence of Camellia sinensis var. sinensis provides insights into the evolution of the tea genome and tea quality.</title>
        <authorList>
            <person name="Wei C."/>
            <person name="Yang H."/>
            <person name="Wang S."/>
            <person name="Zhao J."/>
            <person name="Liu C."/>
            <person name="Gao L."/>
            <person name="Xia E."/>
            <person name="Lu Y."/>
            <person name="Tai Y."/>
            <person name="She G."/>
            <person name="Sun J."/>
            <person name="Cao H."/>
            <person name="Tong W."/>
            <person name="Gao Q."/>
            <person name="Li Y."/>
            <person name="Deng W."/>
            <person name="Jiang X."/>
            <person name="Wang W."/>
            <person name="Chen Q."/>
            <person name="Zhang S."/>
            <person name="Li H."/>
            <person name="Wu J."/>
            <person name="Wang P."/>
            <person name="Li P."/>
            <person name="Shi C."/>
            <person name="Zheng F."/>
            <person name="Jian J."/>
            <person name="Huang B."/>
            <person name="Shan D."/>
            <person name="Shi M."/>
            <person name="Fang C."/>
            <person name="Yue Y."/>
            <person name="Li F."/>
            <person name="Li D."/>
            <person name="Wei S."/>
            <person name="Han B."/>
            <person name="Jiang C."/>
            <person name="Yin Y."/>
            <person name="Xia T."/>
            <person name="Zhang Z."/>
            <person name="Bennetzen J.L."/>
            <person name="Zhao S."/>
            <person name="Wan X."/>
        </authorList>
    </citation>
    <scope>NUCLEOTIDE SEQUENCE [LARGE SCALE GENOMIC DNA]</scope>
    <source>
        <strain evidence="8">cv. Shuchazao</strain>
        <tissue evidence="7">Leaf</tissue>
    </source>
</reference>
<keyword evidence="4" id="KW-0223">Dioxygenase</keyword>
<sequence>MHAKQGISARTGWSGHVRAHVPFMQSQSFVLGKQAARAGLPAARAVLGKKDLFENSATLKLNRYQQRPSSLVLIAIAGGGFIWPPSLPVLISVVGVELLLCLVSSSHHRSLAECFIRTPPSPVLIFIECLNGEFVRVGPNPKFTPVAGYHCMIHGLRIKDGKATYVSRYVRTSRLKQEEFFGGSKFMKEVLYVIANCFKAYLDPSLFFASFSFILQYIGVYLSEPLNLNQSPLRILVALQMDYPTMPSSHSSCGGNTKPKWFSCQGFGHDA</sequence>
<evidence type="ECO:0000256" key="6">
    <source>
        <dbReference type="SAM" id="Phobius"/>
    </source>
</evidence>
<evidence type="ECO:0000256" key="1">
    <source>
        <dbReference type="ARBA" id="ARBA00001954"/>
    </source>
</evidence>
<dbReference type="GO" id="GO:0046872">
    <property type="term" value="F:metal ion binding"/>
    <property type="evidence" value="ECO:0007669"/>
    <property type="project" value="UniProtKB-KW"/>
</dbReference>
<gene>
    <name evidence="7" type="ORF">TEA_002352</name>
</gene>
<keyword evidence="6" id="KW-1133">Transmembrane helix</keyword>
<feature type="transmembrane region" description="Helical" evidence="6">
    <location>
        <begin position="71"/>
        <end position="100"/>
    </location>
</feature>
<dbReference type="STRING" id="542762.A0A4S4EK21"/>
<keyword evidence="8" id="KW-1185">Reference proteome</keyword>
<protein>
    <submittedName>
        <fullName evidence="7">Uncharacterized protein</fullName>
    </submittedName>
</protein>
<keyword evidence="6" id="KW-0812">Transmembrane</keyword>
<accession>A0A4S4EK21</accession>
<evidence type="ECO:0000256" key="4">
    <source>
        <dbReference type="ARBA" id="ARBA00022964"/>
    </source>
</evidence>
<keyword evidence="5" id="KW-0408">Iron</keyword>
<keyword evidence="3" id="KW-0479">Metal-binding</keyword>
<dbReference type="EMBL" id="SDRB02004013">
    <property type="protein sequence ID" value="THG16542.1"/>
    <property type="molecule type" value="Genomic_DNA"/>
</dbReference>
<evidence type="ECO:0000256" key="2">
    <source>
        <dbReference type="ARBA" id="ARBA00006787"/>
    </source>
</evidence>
<dbReference type="InterPro" id="IPR004294">
    <property type="entry name" value="Carotenoid_Oase"/>
</dbReference>
<dbReference type="AlphaFoldDB" id="A0A4S4EK21"/>
<proteinExistence type="inferred from homology"/>
<comment type="caution">
    <text evidence="7">The sequence shown here is derived from an EMBL/GenBank/DDBJ whole genome shotgun (WGS) entry which is preliminary data.</text>
</comment>
<dbReference type="GO" id="GO:0016702">
    <property type="term" value="F:oxidoreductase activity, acting on single donors with incorporation of molecular oxygen, incorporation of two atoms of oxygen"/>
    <property type="evidence" value="ECO:0007669"/>
    <property type="project" value="InterPro"/>
</dbReference>
<evidence type="ECO:0000313" key="8">
    <source>
        <dbReference type="Proteomes" id="UP000306102"/>
    </source>
</evidence>
<evidence type="ECO:0000313" key="7">
    <source>
        <dbReference type="EMBL" id="THG16542.1"/>
    </source>
</evidence>
<dbReference type="Pfam" id="PF03055">
    <property type="entry name" value="RPE65"/>
    <property type="match status" value="1"/>
</dbReference>
<name>A0A4S4EK21_CAMSN</name>
<keyword evidence="6" id="KW-0472">Membrane</keyword>
<comment type="similarity">
    <text evidence="2">Belongs to the carotenoid oxygenase family.</text>
</comment>
<evidence type="ECO:0000256" key="3">
    <source>
        <dbReference type="ARBA" id="ARBA00022723"/>
    </source>
</evidence>
<organism evidence="7 8">
    <name type="scientific">Camellia sinensis var. sinensis</name>
    <name type="common">China tea</name>
    <dbReference type="NCBI Taxonomy" id="542762"/>
    <lineage>
        <taxon>Eukaryota</taxon>
        <taxon>Viridiplantae</taxon>
        <taxon>Streptophyta</taxon>
        <taxon>Embryophyta</taxon>
        <taxon>Tracheophyta</taxon>
        <taxon>Spermatophyta</taxon>
        <taxon>Magnoliopsida</taxon>
        <taxon>eudicotyledons</taxon>
        <taxon>Gunneridae</taxon>
        <taxon>Pentapetalae</taxon>
        <taxon>asterids</taxon>
        <taxon>Ericales</taxon>
        <taxon>Theaceae</taxon>
        <taxon>Camellia</taxon>
    </lineage>
</organism>
<keyword evidence="4" id="KW-0560">Oxidoreductase</keyword>
<evidence type="ECO:0000256" key="5">
    <source>
        <dbReference type="ARBA" id="ARBA00023004"/>
    </source>
</evidence>